<evidence type="ECO:0000313" key="2">
    <source>
        <dbReference type="EMBL" id="ACY86518.1"/>
    </source>
</evidence>
<reference evidence="2 3" key="1">
    <citation type="journal article" date="2010" name="J. Bacteriol.">
        <title>Short-term signatures of evolutionary change in the Salmonella enterica serovar typhimurium 14028 genome.</title>
        <authorList>
            <person name="Jarvik T."/>
            <person name="Smillie C."/>
            <person name="Groisman E.A."/>
            <person name="Ochman H."/>
        </authorList>
    </citation>
    <scope>NUCLEOTIDE SEQUENCE [LARGE SCALE GENOMIC DNA]</scope>
    <source>
        <strain evidence="3">14028s / SGSC 2262</strain>
    </source>
</reference>
<keyword evidence="3" id="KW-1185">Reference proteome</keyword>
<gene>
    <name evidence="2" type="primary">traW</name>
    <name evidence="2" type="ordered locus">STM14_5609</name>
</gene>
<dbReference type="PATRIC" id="fig|588858.6.peg.115"/>
<proteinExistence type="predicted"/>
<organism evidence="2 3">
    <name type="scientific">Salmonella typhimurium (strain 14028s / SGSC 2262)</name>
    <dbReference type="NCBI Taxonomy" id="588858"/>
    <lineage>
        <taxon>Bacteria</taxon>
        <taxon>Pseudomonadati</taxon>
        <taxon>Pseudomonadota</taxon>
        <taxon>Gammaproteobacteria</taxon>
        <taxon>Enterobacterales</taxon>
        <taxon>Enterobacteriaceae</taxon>
        <taxon>Salmonella</taxon>
    </lineage>
</organism>
<dbReference type="InterPro" id="IPR014114">
    <property type="entry name" value="TraW"/>
</dbReference>
<geneLocation type="plasmid" evidence="2 3">
    <name>unnamed</name>
</geneLocation>
<evidence type="ECO:0000259" key="1">
    <source>
        <dbReference type="Pfam" id="PF12477"/>
    </source>
</evidence>
<dbReference type="HOGENOM" id="CLU_087622_1_1_6"/>
<name>A0A0F6AW97_SALT1</name>
<accession>A0A0F6AW97</accession>
<protein>
    <submittedName>
        <fullName evidence="2">Conjugative transfer: assembly</fullName>
    </submittedName>
</protein>
<dbReference type="RefSeq" id="WP_000871995.1">
    <property type="nucleotide sequence ID" value="NC_016855.1"/>
</dbReference>
<dbReference type="AlphaFoldDB" id="A0A0F6AW97"/>
<dbReference type="InterPro" id="IPR025864">
    <property type="entry name" value="TraW_N_dom"/>
</dbReference>
<feature type="domain" description="Type-F conjugative transfer system protein TraW N-terminal" evidence="1">
    <location>
        <begin position="3"/>
        <end position="30"/>
    </location>
</feature>
<evidence type="ECO:0000313" key="3">
    <source>
        <dbReference type="Proteomes" id="UP000002695"/>
    </source>
</evidence>
<sequence>MKWRGLTALLIWGQSVAAADLGTWGDLWPVQEPDMLAVIMHRLEALQQSGEMGRRMEAFKERVIHNSLRPPAVPGIGRAEKYRSRLFDPSVRLAADIRDNEGRVFARQGEVMNPLQYVPFNQTLYFINGDDPEQVSWMKRQTPPTLESKIILVQGSIPEMEKALDSRIYFDQNGVLCQRLGIDQVPARVTAAKDGRFLKVEFIPAEDGRK</sequence>
<dbReference type="NCBIfam" id="TIGR02743">
    <property type="entry name" value="TraW"/>
    <property type="match status" value="1"/>
</dbReference>
<dbReference type="EMBL" id="CP001362">
    <property type="protein sequence ID" value="ACY86518.1"/>
    <property type="molecule type" value="Genomic_DNA"/>
</dbReference>
<dbReference type="Pfam" id="PF12477">
    <property type="entry name" value="TraW_N"/>
    <property type="match status" value="1"/>
</dbReference>
<dbReference type="KEGG" id="seo:STM14_5609"/>
<keyword evidence="2" id="KW-0614">Plasmid</keyword>
<dbReference type="Proteomes" id="UP000002695">
    <property type="component" value="Plasmid unnamed"/>
</dbReference>
<dbReference type="NCBIfam" id="NF010298">
    <property type="entry name" value="PRK13738.1"/>
    <property type="match status" value="1"/>
</dbReference>
<dbReference type="BioCyc" id="SENT588858:STM14_RS00460-MONOMER"/>